<dbReference type="PANTHER" id="PTHR43693">
    <property type="entry name" value="PROTEIN PHOSPHATASE CHEZ"/>
    <property type="match status" value="1"/>
</dbReference>
<sequence>MMLDVEALGTFYEMAREGAELAAGRLTPMTEIQTRVGVTRLDFTTGPAIRAELDDGVRKVGIHVELSGGVEGTSLLLFDEESAREVAATLTEGMEQNLTQSAVAEVSQIMNSGFVDGWADVLQTEIDVSAPEYVDGRTPDAFLDADDIAPENELALVFRSQIEAVGTEFAFKHYFMPERDSVEELFERRKSGYSLEYEKLVGFDRMAHRGAETVAENLTKMTGIDMDVDIRRINFVSLDAIPEDIPAEPQVSVAFSFDGLPSGYLLFLFSERSANQLVEATVGESSDGAGLSPMGQDAVQELSNIMASGMLDGWANLLETTIDHSTPTFAHDMGAAVVDPLIVGLSEGQEFAFVFDTRLKAVDTEFDLDIYAIPDETDLERALERLDVTDVETVEVQAEFAAAQGGPNSDDLQEIGEIEEVDL</sequence>
<dbReference type="PANTHER" id="PTHR43693:SF1">
    <property type="entry name" value="PROTEIN PHOSPHATASE CHEZ"/>
    <property type="match status" value="1"/>
</dbReference>
<dbReference type="InterPro" id="IPR050992">
    <property type="entry name" value="CheZ_family_phosphatases"/>
</dbReference>
<dbReference type="GO" id="GO:0006935">
    <property type="term" value="P:chemotaxis"/>
    <property type="evidence" value="ECO:0007669"/>
    <property type="project" value="UniProtKB-KW"/>
</dbReference>
<dbReference type="EMBL" id="JBHSQH010000001">
    <property type="protein sequence ID" value="MFC5970997.1"/>
    <property type="molecule type" value="Genomic_DNA"/>
</dbReference>
<dbReference type="Gene3D" id="3.40.1550.10">
    <property type="entry name" value="CheC-like"/>
    <property type="match status" value="2"/>
</dbReference>
<feature type="domain" description="CheC-like protein" evidence="4">
    <location>
        <begin position="294"/>
        <end position="329"/>
    </location>
</feature>
<evidence type="ECO:0000313" key="5">
    <source>
        <dbReference type="EMBL" id="MFC5970997.1"/>
    </source>
</evidence>
<evidence type="ECO:0000256" key="3">
    <source>
        <dbReference type="SAM" id="MobiDB-lite"/>
    </source>
</evidence>
<gene>
    <name evidence="5" type="ORF">ACFPYI_06585</name>
</gene>
<dbReference type="CDD" id="cd17911">
    <property type="entry name" value="CheC_ClassIII"/>
    <property type="match status" value="2"/>
</dbReference>
<evidence type="ECO:0000313" key="6">
    <source>
        <dbReference type="Proteomes" id="UP001596099"/>
    </source>
</evidence>
<dbReference type="SUPFAM" id="SSF103039">
    <property type="entry name" value="CheC-like"/>
    <property type="match status" value="2"/>
</dbReference>
<keyword evidence="6" id="KW-1185">Reference proteome</keyword>
<dbReference type="RefSeq" id="WP_247413911.1">
    <property type="nucleotide sequence ID" value="NZ_JALLGW010000001.1"/>
</dbReference>
<reference evidence="5 6" key="1">
    <citation type="journal article" date="2019" name="Int. J. Syst. Evol. Microbiol.">
        <title>The Global Catalogue of Microorganisms (GCM) 10K type strain sequencing project: providing services to taxonomists for standard genome sequencing and annotation.</title>
        <authorList>
            <consortium name="The Broad Institute Genomics Platform"/>
            <consortium name="The Broad Institute Genome Sequencing Center for Infectious Disease"/>
            <person name="Wu L."/>
            <person name="Ma J."/>
        </authorList>
    </citation>
    <scope>NUCLEOTIDE SEQUENCE [LARGE SCALE GENOMIC DNA]</scope>
    <source>
        <strain evidence="5 6">CGMCC 1.12543</strain>
    </source>
</reference>
<dbReference type="AlphaFoldDB" id="A0ABD5RKX7"/>
<evidence type="ECO:0000256" key="2">
    <source>
        <dbReference type="ARBA" id="ARBA00022801"/>
    </source>
</evidence>
<dbReference type="Pfam" id="PF04509">
    <property type="entry name" value="CheC"/>
    <property type="match status" value="1"/>
</dbReference>
<evidence type="ECO:0000259" key="4">
    <source>
        <dbReference type="Pfam" id="PF04509"/>
    </source>
</evidence>
<keyword evidence="2" id="KW-0378">Hydrolase</keyword>
<dbReference type="InterPro" id="IPR028976">
    <property type="entry name" value="CheC-like_sf"/>
</dbReference>
<protein>
    <submittedName>
        <fullName evidence="5">Chemotaxis protein CheC</fullName>
    </submittedName>
</protein>
<name>A0ABD5RKX7_9EURY</name>
<dbReference type="Proteomes" id="UP001596099">
    <property type="component" value="Unassembled WGS sequence"/>
</dbReference>
<comment type="caution">
    <text evidence="5">The sequence shown here is derived from an EMBL/GenBank/DDBJ whole genome shotgun (WGS) entry which is preliminary data.</text>
</comment>
<accession>A0ABD5RKX7</accession>
<keyword evidence="1" id="KW-0145">Chemotaxis</keyword>
<proteinExistence type="predicted"/>
<dbReference type="GO" id="GO:0016787">
    <property type="term" value="F:hydrolase activity"/>
    <property type="evidence" value="ECO:0007669"/>
    <property type="project" value="UniProtKB-KW"/>
</dbReference>
<feature type="compositionally biased region" description="Acidic residues" evidence="3">
    <location>
        <begin position="411"/>
        <end position="423"/>
    </location>
</feature>
<feature type="region of interest" description="Disordered" evidence="3">
    <location>
        <begin position="403"/>
        <end position="423"/>
    </location>
</feature>
<dbReference type="InterPro" id="IPR007597">
    <property type="entry name" value="CheC"/>
</dbReference>
<organism evidence="5 6">
    <name type="scientific">Halomarina salina</name>
    <dbReference type="NCBI Taxonomy" id="1872699"/>
    <lineage>
        <taxon>Archaea</taxon>
        <taxon>Methanobacteriati</taxon>
        <taxon>Methanobacteriota</taxon>
        <taxon>Stenosarchaea group</taxon>
        <taxon>Halobacteria</taxon>
        <taxon>Halobacteriales</taxon>
        <taxon>Natronomonadaceae</taxon>
        <taxon>Halomarina</taxon>
    </lineage>
</organism>
<evidence type="ECO:0000256" key="1">
    <source>
        <dbReference type="ARBA" id="ARBA00022500"/>
    </source>
</evidence>